<organism evidence="2">
    <name type="scientific">Sesamum radiatum</name>
    <name type="common">Black benniseed</name>
    <dbReference type="NCBI Taxonomy" id="300843"/>
    <lineage>
        <taxon>Eukaryota</taxon>
        <taxon>Viridiplantae</taxon>
        <taxon>Streptophyta</taxon>
        <taxon>Embryophyta</taxon>
        <taxon>Tracheophyta</taxon>
        <taxon>Spermatophyta</taxon>
        <taxon>Magnoliopsida</taxon>
        <taxon>eudicotyledons</taxon>
        <taxon>Gunneridae</taxon>
        <taxon>Pentapetalae</taxon>
        <taxon>asterids</taxon>
        <taxon>lamiids</taxon>
        <taxon>Lamiales</taxon>
        <taxon>Pedaliaceae</taxon>
        <taxon>Sesamum</taxon>
    </lineage>
</organism>
<gene>
    <name evidence="2" type="ORF">Sradi_1582200</name>
</gene>
<evidence type="ECO:0000259" key="1">
    <source>
        <dbReference type="Pfam" id="PF13966"/>
    </source>
</evidence>
<dbReference type="PANTHER" id="PTHR33116">
    <property type="entry name" value="REVERSE TRANSCRIPTASE ZINC-BINDING DOMAIN-CONTAINING PROTEIN-RELATED-RELATED"/>
    <property type="match status" value="1"/>
</dbReference>
<dbReference type="Pfam" id="PF13966">
    <property type="entry name" value="zf-RVT"/>
    <property type="match status" value="1"/>
</dbReference>
<dbReference type="AlphaFoldDB" id="A0AAW2UBS3"/>
<feature type="domain" description="Reverse transcriptase zinc-binding" evidence="1">
    <location>
        <begin position="191"/>
        <end position="283"/>
    </location>
</feature>
<dbReference type="PANTHER" id="PTHR33116:SF86">
    <property type="entry name" value="REVERSE TRANSCRIPTASE DOMAIN-CONTAINING PROTEIN"/>
    <property type="match status" value="1"/>
</dbReference>
<proteinExistence type="predicted"/>
<protein>
    <recommendedName>
        <fullName evidence="1">Reverse transcriptase zinc-binding domain-containing protein</fullName>
    </recommendedName>
</protein>
<name>A0AAW2UBS3_SESRA</name>
<reference evidence="2" key="1">
    <citation type="submission" date="2020-06" db="EMBL/GenBank/DDBJ databases">
        <authorList>
            <person name="Li T."/>
            <person name="Hu X."/>
            <person name="Zhang T."/>
            <person name="Song X."/>
            <person name="Zhang H."/>
            <person name="Dai N."/>
            <person name="Sheng W."/>
            <person name="Hou X."/>
            <person name="Wei L."/>
        </authorList>
    </citation>
    <scope>NUCLEOTIDE SEQUENCE</scope>
    <source>
        <strain evidence="2">G02</strain>
        <tissue evidence="2">Leaf</tissue>
    </source>
</reference>
<dbReference type="InterPro" id="IPR026960">
    <property type="entry name" value="RVT-Znf"/>
</dbReference>
<comment type="caution">
    <text evidence="2">The sequence shown here is derived from an EMBL/GenBank/DDBJ whole genome shotgun (WGS) entry which is preliminary data.</text>
</comment>
<reference evidence="2" key="2">
    <citation type="journal article" date="2024" name="Plant">
        <title>Genomic evolution and insights into agronomic trait innovations of Sesamum species.</title>
        <authorList>
            <person name="Miao H."/>
            <person name="Wang L."/>
            <person name="Qu L."/>
            <person name="Liu H."/>
            <person name="Sun Y."/>
            <person name="Le M."/>
            <person name="Wang Q."/>
            <person name="Wei S."/>
            <person name="Zheng Y."/>
            <person name="Lin W."/>
            <person name="Duan Y."/>
            <person name="Cao H."/>
            <person name="Xiong S."/>
            <person name="Wang X."/>
            <person name="Wei L."/>
            <person name="Li C."/>
            <person name="Ma Q."/>
            <person name="Ju M."/>
            <person name="Zhao R."/>
            <person name="Li G."/>
            <person name="Mu C."/>
            <person name="Tian Q."/>
            <person name="Mei H."/>
            <person name="Zhang T."/>
            <person name="Gao T."/>
            <person name="Zhang H."/>
        </authorList>
    </citation>
    <scope>NUCLEOTIDE SEQUENCE</scope>
    <source>
        <strain evidence="2">G02</strain>
    </source>
</reference>
<dbReference type="EMBL" id="JACGWJ010000006">
    <property type="protein sequence ID" value="KAL0413805.1"/>
    <property type="molecule type" value="Genomic_DNA"/>
</dbReference>
<sequence>MVSGFWWSNRGNRKMHWISWHKLCCSKLEGGLGFRQLRLFNTAMLVKQLWRLLKFPNRLLSRVIRARYFSHGDIFSAQLGVRPSFTWRSLFSALPLFQSGCRWRVGSGNSIRIWEDPWLPRPISFKPITPSSGAAGTRFIVDLIDPVDKDWDRNKIEACFWPIDADLILSIPISRTGDEDVVWHYSTSGIFSVRSAYHLACDLENAASNSNRAAERDWWKTIWQAKLPGKVKIFIWRSYLNILPTSMNLRRRLSGSSQVCPHCSSDNEDTLHALLFCHLARQVTCFASRYLESFLTQNAEQAISRMQTGRTRWSCPPAGCVKLNFDGAVLEHGAAMGLEIVARDERGCFLGWLSRRINVLASGDMAEA</sequence>
<accession>A0AAW2UBS3</accession>
<evidence type="ECO:0000313" key="2">
    <source>
        <dbReference type="EMBL" id="KAL0413805.1"/>
    </source>
</evidence>